<comment type="similarity">
    <text evidence="2 6">Belongs to the peroxisomal membrane protein PXMP2/4 family.</text>
</comment>
<feature type="transmembrane region" description="Helical" evidence="6">
    <location>
        <begin position="97"/>
        <end position="115"/>
    </location>
</feature>
<keyword evidence="5 6" id="KW-0472">Membrane</keyword>
<evidence type="ECO:0000313" key="8">
    <source>
        <dbReference type="EMBL" id="KAJ8037793.1"/>
    </source>
</evidence>
<reference evidence="8" key="1">
    <citation type="submission" date="2021-10" db="EMBL/GenBank/DDBJ databases">
        <title>Tropical sea cucumber genome reveals ecological adaptation and Cuvierian tubules defense mechanism.</title>
        <authorList>
            <person name="Chen T."/>
        </authorList>
    </citation>
    <scope>NUCLEOTIDE SEQUENCE</scope>
    <source>
        <strain evidence="8">Nanhai2018</strain>
        <tissue evidence="8">Muscle</tissue>
    </source>
</reference>
<protein>
    <submittedName>
        <fullName evidence="8">Mpv17-like protein</fullName>
    </submittedName>
</protein>
<dbReference type="EMBL" id="JAIZAY010000008">
    <property type="protein sequence ID" value="KAJ8037793.1"/>
    <property type="molecule type" value="Genomic_DNA"/>
</dbReference>
<sequence length="217" mass="24441">MMAVIMARGRIFLNSFNQTLKRRPLLVNAAIYGGTCAAGELTLQLINESDKPINWVRIAHFGIIGASFNGPVGHLWYTWLDKILPGTALRILGKKLFLDQTIAGSAYVVAFYVGLSALERQPDIFLECRQKFWETFRYSCCFWTCAQLINFLVLPTHLRVAYIATVNYLWTTILAIMKRVEVQQKTKPLLALQAKTDAEETTPSTDDSKCLDESDGV</sequence>
<gene>
    <name evidence="8" type="ORF">HOLleu_18698</name>
</gene>
<keyword evidence="3 6" id="KW-0812">Transmembrane</keyword>
<dbReference type="GO" id="GO:0016020">
    <property type="term" value="C:membrane"/>
    <property type="evidence" value="ECO:0007669"/>
    <property type="project" value="UniProtKB-SubCell"/>
</dbReference>
<keyword evidence="4 6" id="KW-1133">Transmembrane helix</keyword>
<comment type="subcellular location">
    <subcellularLocation>
        <location evidence="1">Membrane</location>
        <topology evidence="1">Multi-pass membrane protein</topology>
    </subcellularLocation>
</comment>
<feature type="transmembrane region" description="Helical" evidence="6">
    <location>
        <begin position="58"/>
        <end position="77"/>
    </location>
</feature>
<dbReference type="Pfam" id="PF04117">
    <property type="entry name" value="Mpv17_PMP22"/>
    <property type="match status" value="1"/>
</dbReference>
<evidence type="ECO:0000313" key="9">
    <source>
        <dbReference type="Proteomes" id="UP001152320"/>
    </source>
</evidence>
<dbReference type="InterPro" id="IPR007248">
    <property type="entry name" value="Mpv17_PMP22"/>
</dbReference>
<feature type="transmembrane region" description="Helical" evidence="6">
    <location>
        <begin position="160"/>
        <end position="177"/>
    </location>
</feature>
<comment type="caution">
    <text evidence="8">The sequence shown here is derived from an EMBL/GenBank/DDBJ whole genome shotgun (WGS) entry which is preliminary data.</text>
</comment>
<feature type="region of interest" description="Disordered" evidence="7">
    <location>
        <begin position="196"/>
        <end position="217"/>
    </location>
</feature>
<dbReference type="PANTHER" id="PTHR11266">
    <property type="entry name" value="PEROXISOMAL MEMBRANE PROTEIN 2, PXMP2 MPV17"/>
    <property type="match status" value="1"/>
</dbReference>
<evidence type="ECO:0000256" key="1">
    <source>
        <dbReference type="ARBA" id="ARBA00004141"/>
    </source>
</evidence>
<feature type="transmembrane region" description="Helical" evidence="6">
    <location>
        <begin position="25"/>
        <end position="46"/>
    </location>
</feature>
<name>A0A9Q1C3Z7_HOLLE</name>
<evidence type="ECO:0000256" key="2">
    <source>
        <dbReference type="ARBA" id="ARBA00006824"/>
    </source>
</evidence>
<dbReference type="Proteomes" id="UP001152320">
    <property type="component" value="Chromosome 8"/>
</dbReference>
<evidence type="ECO:0000256" key="3">
    <source>
        <dbReference type="ARBA" id="ARBA00022692"/>
    </source>
</evidence>
<evidence type="ECO:0000256" key="5">
    <source>
        <dbReference type="ARBA" id="ARBA00023136"/>
    </source>
</evidence>
<feature type="compositionally biased region" description="Basic and acidic residues" evidence="7">
    <location>
        <begin position="206"/>
        <end position="217"/>
    </location>
</feature>
<organism evidence="8 9">
    <name type="scientific">Holothuria leucospilota</name>
    <name type="common">Black long sea cucumber</name>
    <name type="synonym">Mertensiothuria leucospilota</name>
    <dbReference type="NCBI Taxonomy" id="206669"/>
    <lineage>
        <taxon>Eukaryota</taxon>
        <taxon>Metazoa</taxon>
        <taxon>Echinodermata</taxon>
        <taxon>Eleutherozoa</taxon>
        <taxon>Echinozoa</taxon>
        <taxon>Holothuroidea</taxon>
        <taxon>Aspidochirotacea</taxon>
        <taxon>Aspidochirotida</taxon>
        <taxon>Holothuriidae</taxon>
        <taxon>Holothuria</taxon>
    </lineage>
</organism>
<dbReference type="AlphaFoldDB" id="A0A9Q1C3Z7"/>
<dbReference type="GO" id="GO:0005739">
    <property type="term" value="C:mitochondrion"/>
    <property type="evidence" value="ECO:0007669"/>
    <property type="project" value="TreeGrafter"/>
</dbReference>
<accession>A0A9Q1C3Z7</accession>
<dbReference type="OrthoDB" id="430207at2759"/>
<evidence type="ECO:0000256" key="6">
    <source>
        <dbReference type="RuleBase" id="RU363053"/>
    </source>
</evidence>
<evidence type="ECO:0000256" key="4">
    <source>
        <dbReference type="ARBA" id="ARBA00022989"/>
    </source>
</evidence>
<keyword evidence="9" id="KW-1185">Reference proteome</keyword>
<dbReference type="PANTHER" id="PTHR11266:SF85">
    <property type="entry name" value="MPV17-LIKE PROTEIN"/>
    <property type="match status" value="1"/>
</dbReference>
<evidence type="ECO:0000256" key="7">
    <source>
        <dbReference type="SAM" id="MobiDB-lite"/>
    </source>
</evidence>
<proteinExistence type="inferred from homology"/>